<feature type="region of interest" description="Disordered" evidence="1">
    <location>
        <begin position="480"/>
        <end position="522"/>
    </location>
</feature>
<keyword evidence="3" id="KW-1185">Reference proteome</keyword>
<organism evidence="2 3">
    <name type="scientific">Pseudoneurospora amorphoporcata</name>
    <dbReference type="NCBI Taxonomy" id="241081"/>
    <lineage>
        <taxon>Eukaryota</taxon>
        <taxon>Fungi</taxon>
        <taxon>Dikarya</taxon>
        <taxon>Ascomycota</taxon>
        <taxon>Pezizomycotina</taxon>
        <taxon>Sordariomycetes</taxon>
        <taxon>Sordariomycetidae</taxon>
        <taxon>Sordariales</taxon>
        <taxon>Sordariaceae</taxon>
        <taxon>Pseudoneurospora</taxon>
    </lineage>
</organism>
<evidence type="ECO:0000313" key="3">
    <source>
        <dbReference type="Proteomes" id="UP001303222"/>
    </source>
</evidence>
<protein>
    <submittedName>
        <fullName evidence="2">Uncharacterized protein</fullName>
    </submittedName>
</protein>
<name>A0AAN6NJT2_9PEZI</name>
<evidence type="ECO:0000256" key="1">
    <source>
        <dbReference type="SAM" id="MobiDB-lite"/>
    </source>
</evidence>
<accession>A0AAN6NJT2</accession>
<evidence type="ECO:0000313" key="2">
    <source>
        <dbReference type="EMBL" id="KAK3947146.1"/>
    </source>
</evidence>
<comment type="caution">
    <text evidence="2">The sequence shown here is derived from an EMBL/GenBank/DDBJ whole genome shotgun (WGS) entry which is preliminary data.</text>
</comment>
<feature type="region of interest" description="Disordered" evidence="1">
    <location>
        <begin position="335"/>
        <end position="359"/>
    </location>
</feature>
<feature type="region of interest" description="Disordered" evidence="1">
    <location>
        <begin position="246"/>
        <end position="270"/>
    </location>
</feature>
<gene>
    <name evidence="2" type="ORF">QBC32DRAFT_385555</name>
</gene>
<feature type="region of interest" description="Disordered" evidence="1">
    <location>
        <begin position="392"/>
        <end position="423"/>
    </location>
</feature>
<proteinExistence type="predicted"/>
<sequence length="550" mass="62584">MAAVAVAHLPQRGERKPSYQYYNNQESTLLPEVPLLTGTDNLRLWEVAVLAHLRHYNLDDISEARDGSTPRRTRDGTLCLSWDELQNRITVYQIIRRSIADALSFLEKECRSNPWISLNDPTYDAKGLYELVKEVFTRPPPLDPHQSQDDLIIDLLMLKAVNFGSLSEYLDSFYALWSRIDMAGLRLTDDLLLSFLLSGLNGHYDKGWIEDLEVQRLMKKIDLHEALKLIGERVCEESMVVLPPVPPKDAKYRKRSSTPSSSSTENEMSIETSAMDESIKGCFGHESEVGANIMRRKEQMGAHFEGRTFQWAVESAFTTSWSLDDLDPFSSDYDTTTENCRSDDGSRSASPADKKERRRGYIRLSDLMARYTPLPLSVTSSPSTIAASMDALRIDDKSQRDDSEPRYIPSPPPTDESAARKESRRRFLTKLVGTPMKSSARVMSYQEGWKPKPLFSSPRKFSWEDGVSNSEHDYESMMLRTTPEPQARRKLPATPGTGSSEKQQDERDEYRPSPRKRFSAFSPEKVVQNAAIAIRNFSRPERPLIRTASF</sequence>
<dbReference type="Proteomes" id="UP001303222">
    <property type="component" value="Unassembled WGS sequence"/>
</dbReference>
<feature type="compositionally biased region" description="Basic and acidic residues" evidence="1">
    <location>
        <begin position="502"/>
        <end position="512"/>
    </location>
</feature>
<reference evidence="2" key="1">
    <citation type="journal article" date="2023" name="Mol. Phylogenet. Evol.">
        <title>Genome-scale phylogeny and comparative genomics of the fungal order Sordariales.</title>
        <authorList>
            <person name="Hensen N."/>
            <person name="Bonometti L."/>
            <person name="Westerberg I."/>
            <person name="Brannstrom I.O."/>
            <person name="Guillou S."/>
            <person name="Cros-Aarteil S."/>
            <person name="Calhoun S."/>
            <person name="Haridas S."/>
            <person name="Kuo A."/>
            <person name="Mondo S."/>
            <person name="Pangilinan J."/>
            <person name="Riley R."/>
            <person name="LaButti K."/>
            <person name="Andreopoulos B."/>
            <person name="Lipzen A."/>
            <person name="Chen C."/>
            <person name="Yan M."/>
            <person name="Daum C."/>
            <person name="Ng V."/>
            <person name="Clum A."/>
            <person name="Steindorff A."/>
            <person name="Ohm R.A."/>
            <person name="Martin F."/>
            <person name="Silar P."/>
            <person name="Natvig D.O."/>
            <person name="Lalanne C."/>
            <person name="Gautier V."/>
            <person name="Ament-Velasquez S.L."/>
            <person name="Kruys A."/>
            <person name="Hutchinson M.I."/>
            <person name="Powell A.J."/>
            <person name="Barry K."/>
            <person name="Miller A.N."/>
            <person name="Grigoriev I.V."/>
            <person name="Debuchy R."/>
            <person name="Gladieux P."/>
            <person name="Hiltunen Thoren M."/>
            <person name="Johannesson H."/>
        </authorList>
    </citation>
    <scope>NUCLEOTIDE SEQUENCE</scope>
    <source>
        <strain evidence="2">CBS 626.80</strain>
    </source>
</reference>
<dbReference type="EMBL" id="MU859404">
    <property type="protein sequence ID" value="KAK3947146.1"/>
    <property type="molecule type" value="Genomic_DNA"/>
</dbReference>
<dbReference type="AlphaFoldDB" id="A0AAN6NJT2"/>
<reference evidence="2" key="2">
    <citation type="submission" date="2023-06" db="EMBL/GenBank/DDBJ databases">
        <authorList>
            <consortium name="Lawrence Berkeley National Laboratory"/>
            <person name="Mondo S.J."/>
            <person name="Hensen N."/>
            <person name="Bonometti L."/>
            <person name="Westerberg I."/>
            <person name="Brannstrom I.O."/>
            <person name="Guillou S."/>
            <person name="Cros-Aarteil S."/>
            <person name="Calhoun S."/>
            <person name="Haridas S."/>
            <person name="Kuo A."/>
            <person name="Pangilinan J."/>
            <person name="Riley R."/>
            <person name="Labutti K."/>
            <person name="Andreopoulos B."/>
            <person name="Lipzen A."/>
            <person name="Chen C."/>
            <person name="Yanf M."/>
            <person name="Daum C."/>
            <person name="Ng V."/>
            <person name="Clum A."/>
            <person name="Steindorff A."/>
            <person name="Ohm R."/>
            <person name="Martin F."/>
            <person name="Silar P."/>
            <person name="Natvig D."/>
            <person name="Lalanne C."/>
            <person name="Gautier V."/>
            <person name="Ament-Velasquez S.L."/>
            <person name="Kruys A."/>
            <person name="Hutchinson M.I."/>
            <person name="Powell A.J."/>
            <person name="Barry K."/>
            <person name="Miller A.N."/>
            <person name="Grigoriev I.V."/>
            <person name="Debuchy R."/>
            <person name="Gladieux P."/>
            <person name="Thoren M.H."/>
            <person name="Johannesson H."/>
        </authorList>
    </citation>
    <scope>NUCLEOTIDE SEQUENCE</scope>
    <source>
        <strain evidence="2">CBS 626.80</strain>
    </source>
</reference>
<feature type="compositionally biased region" description="Basic and acidic residues" evidence="1">
    <location>
        <begin position="392"/>
        <end position="405"/>
    </location>
</feature>
<feature type="compositionally biased region" description="Low complexity" evidence="1">
    <location>
        <begin position="257"/>
        <end position="270"/>
    </location>
</feature>